<dbReference type="InterPro" id="IPR054654">
    <property type="entry name" value="EpsI_type_V_pred"/>
</dbReference>
<protein>
    <submittedName>
        <fullName evidence="2">EpsI family protein</fullName>
    </submittedName>
</protein>
<dbReference type="Pfam" id="PF11984">
    <property type="entry name" value="DUF3485"/>
    <property type="match status" value="1"/>
</dbReference>
<gene>
    <name evidence="2" type="ORF">KOF26_04765</name>
</gene>
<dbReference type="Proteomes" id="UP000776276">
    <property type="component" value="Unassembled WGS sequence"/>
</dbReference>
<evidence type="ECO:0000259" key="1">
    <source>
        <dbReference type="Pfam" id="PF11984"/>
    </source>
</evidence>
<sequence length="215" mass="23523">MLVGGALMLAAAAAFLRTPRPTPDPLGKTQLDDIMPARIGAWTYQTDSGLILPPADQLRDKIYSHLLTRIYQREDGASVMLLIAYSGRQDGTLQVHRPEVCYPASGYRLVSSEPHALPLPNSGTLPARYVVTEGQVRNEELVYWTRIGPHFPTTWGQEHLAVVQENMAGRIPDGLLVRISTGVNGDTRPILDGFADDLIKAAGPRLRHLLIGNIA</sequence>
<proteinExistence type="predicted"/>
<feature type="domain" description="Methanolan biosynthesis EpsI" evidence="1">
    <location>
        <begin position="3"/>
        <end position="201"/>
    </location>
</feature>
<evidence type="ECO:0000313" key="3">
    <source>
        <dbReference type="Proteomes" id="UP000776276"/>
    </source>
</evidence>
<keyword evidence="3" id="KW-1185">Reference proteome</keyword>
<reference evidence="2 3" key="1">
    <citation type="submission" date="2021-06" db="EMBL/GenBank/DDBJ databases">
        <title>Sphingomonas sp. XMGL2, whole genome shotgun sequencing project.</title>
        <authorList>
            <person name="Zhao G."/>
            <person name="Shen L."/>
        </authorList>
    </citation>
    <scope>NUCLEOTIDE SEQUENCE [LARGE SCALE GENOMIC DNA]</scope>
    <source>
        <strain evidence="2 3">XMGL2</strain>
    </source>
</reference>
<name>A0ABS6BH94_9SPHN</name>
<evidence type="ECO:0000313" key="2">
    <source>
        <dbReference type="EMBL" id="MBU3077172.1"/>
    </source>
</evidence>
<comment type="caution">
    <text evidence="2">The sequence shown here is derived from an EMBL/GenBank/DDBJ whole genome shotgun (WGS) entry which is preliminary data.</text>
</comment>
<dbReference type="EMBL" id="JAHKRT010000002">
    <property type="protein sequence ID" value="MBU3077172.1"/>
    <property type="molecule type" value="Genomic_DNA"/>
</dbReference>
<dbReference type="InterPro" id="IPR014263">
    <property type="entry name" value="Methanolan_biosynth_EpsI"/>
</dbReference>
<accession>A0ABS6BH94</accession>
<dbReference type="NCBIfam" id="NF045608">
    <property type="entry name" value="EpsI_type_V"/>
    <property type="match status" value="1"/>
</dbReference>
<dbReference type="NCBIfam" id="TIGR02914">
    <property type="entry name" value="EpsI_fam"/>
    <property type="match status" value="1"/>
</dbReference>
<organism evidence="2 3">
    <name type="scientific">Sphingomonas quercus</name>
    <dbReference type="NCBI Taxonomy" id="2842451"/>
    <lineage>
        <taxon>Bacteria</taxon>
        <taxon>Pseudomonadati</taxon>
        <taxon>Pseudomonadota</taxon>
        <taxon>Alphaproteobacteria</taxon>
        <taxon>Sphingomonadales</taxon>
        <taxon>Sphingomonadaceae</taxon>
        <taxon>Sphingomonas</taxon>
    </lineage>
</organism>